<dbReference type="InterPro" id="IPR032171">
    <property type="entry name" value="COR-A"/>
</dbReference>
<dbReference type="InterPro" id="IPR005225">
    <property type="entry name" value="Small_GTP-bd"/>
</dbReference>
<organism evidence="14 15">
    <name type="scientific">Prosthecobacter fusiformis</name>
    <dbReference type="NCBI Taxonomy" id="48464"/>
    <lineage>
        <taxon>Bacteria</taxon>
        <taxon>Pseudomonadati</taxon>
        <taxon>Verrucomicrobiota</taxon>
        <taxon>Verrucomicrobiia</taxon>
        <taxon>Verrucomicrobiales</taxon>
        <taxon>Verrucomicrobiaceae</taxon>
        <taxon>Prosthecobacter</taxon>
    </lineage>
</organism>
<keyword evidence="3" id="KW-0433">Leucine-rich repeat</keyword>
<comment type="catalytic activity">
    <reaction evidence="11">
        <text>L-seryl-[protein] + ATP = O-phospho-L-seryl-[protein] + ADP + H(+)</text>
        <dbReference type="Rhea" id="RHEA:17989"/>
        <dbReference type="Rhea" id="RHEA-COMP:9863"/>
        <dbReference type="Rhea" id="RHEA-COMP:11604"/>
        <dbReference type="ChEBI" id="CHEBI:15378"/>
        <dbReference type="ChEBI" id="CHEBI:29999"/>
        <dbReference type="ChEBI" id="CHEBI:30616"/>
        <dbReference type="ChEBI" id="CHEBI:83421"/>
        <dbReference type="ChEBI" id="CHEBI:456216"/>
        <dbReference type="EC" id="2.7.11.1"/>
    </reaction>
</comment>
<dbReference type="EC" id="2.7.11.1" evidence="1"/>
<reference evidence="14 15" key="1">
    <citation type="submission" date="2019-03" db="EMBL/GenBank/DDBJ databases">
        <title>Genomic Encyclopedia of Archaeal and Bacterial Type Strains, Phase II (KMG-II): from individual species to whole genera.</title>
        <authorList>
            <person name="Goeker M."/>
        </authorList>
    </citation>
    <scope>NUCLEOTIDE SEQUENCE [LARGE SCALE GENOMIC DNA]</scope>
    <source>
        <strain evidence="14 15">ATCC 25309</strain>
    </source>
</reference>
<feature type="domain" description="Roc" evidence="13">
    <location>
        <begin position="97"/>
        <end position="272"/>
    </location>
</feature>
<evidence type="ECO:0000256" key="4">
    <source>
        <dbReference type="ARBA" id="ARBA00022679"/>
    </source>
</evidence>
<evidence type="ECO:0000256" key="7">
    <source>
        <dbReference type="ARBA" id="ARBA00022777"/>
    </source>
</evidence>
<dbReference type="Pfam" id="PF16095">
    <property type="entry name" value="COR-A"/>
    <property type="match status" value="1"/>
</dbReference>
<comment type="caution">
    <text evidence="14">The sequence shown here is derived from an EMBL/GenBank/DDBJ whole genome shotgun (WGS) entry which is preliminary data.</text>
</comment>
<dbReference type="NCBIfam" id="TIGR00231">
    <property type="entry name" value="small_GTP"/>
    <property type="match status" value="1"/>
</dbReference>
<dbReference type="Pfam" id="PF08477">
    <property type="entry name" value="Roc"/>
    <property type="match status" value="1"/>
</dbReference>
<dbReference type="Gene3D" id="3.80.10.10">
    <property type="entry name" value="Ribonuclease Inhibitor"/>
    <property type="match status" value="1"/>
</dbReference>
<dbReference type="Gene3D" id="1.10.10.2200">
    <property type="match status" value="1"/>
</dbReference>
<dbReference type="InterPro" id="IPR027417">
    <property type="entry name" value="P-loop_NTPase"/>
</dbReference>
<evidence type="ECO:0000256" key="1">
    <source>
        <dbReference type="ARBA" id="ARBA00012513"/>
    </source>
</evidence>
<evidence type="ECO:0000256" key="11">
    <source>
        <dbReference type="ARBA" id="ARBA00048679"/>
    </source>
</evidence>
<dbReference type="InterPro" id="IPR057263">
    <property type="entry name" value="COR-B"/>
</dbReference>
<sequence>MLTELDLSNNQLSSLPAEIGLLSNLERLILEQNDLRDLPLSLLDLKNLQELTLHDNILLELSIEMLGPHYGDSDKEKNPPARPQEILAFYFAQKRGARRPLNEVKVLVVGESEVGKTSLIRQLRGENHNPKEDKTHGIERHRVPMQCSGLGAVRLNVWDFGGQDIMHATHQFFLTHRSLYILVLDSRQNERQTRMDYWLKLIASYGGDSPVIIVCNKADQEVMQLNWTGLQRDYPQIKGFAREVCCYHFEGTDRRKGLVELSQLIAQTVEDHVAEVDRPILTSWLDLKDELETDGRPYLTLDQYHLLAEKRGITIRQDREILLSLMHQLGSVLHFSEHAIFEKDKALDATPAHVEELNVLDPGWVTGAIYKLLNDADLIRAGGRMDRGSMASSLAKLKGHEYPGSRKDFIIAMMRRFEICFAFDGERDQWFLPDLLHKDEVDTGNWQGATTFRYKYEVLPGSIISRLMVRLHHHIAKHCLWRTGAKFNQGPCEALVRSDMENARIDLYVRGGSKGQRQAFLMLIRGTLEDIHRSFSGHLGVEEQLPLPAHPEVYVDYEKYLLMEEDGTLLDHVKVNGKVEEIEVTAVLNQASQRPQRNSERERRKPKDESRLGQLKRGRSIQFHTSVHLGDVINNNDQSTMKTIHDDHSTGKTSITDSFKGNVNSQVGQTLSQCTLMVQQQTAGEVKSLLESLTKDVKTLIEKLPEDKQEEAATNLELLTKAVTIAKPNRAWYSVSAEGLIEASKFVKDFTGNIAGTVGQLRKLVFPD</sequence>
<feature type="compositionally biased region" description="Basic and acidic residues" evidence="12">
    <location>
        <begin position="597"/>
        <end position="611"/>
    </location>
</feature>
<dbReference type="PANTHER" id="PTHR47679">
    <property type="entry name" value="PROTEIN TORNADO 1"/>
    <property type="match status" value="1"/>
</dbReference>
<keyword evidence="7" id="KW-0418">Kinase</keyword>
<dbReference type="Proteomes" id="UP000295662">
    <property type="component" value="Unassembled WGS sequence"/>
</dbReference>
<keyword evidence="8" id="KW-0067">ATP-binding</keyword>
<evidence type="ECO:0000256" key="3">
    <source>
        <dbReference type="ARBA" id="ARBA00022614"/>
    </source>
</evidence>
<comment type="catalytic activity">
    <reaction evidence="10">
        <text>L-threonyl-[protein] + ATP = O-phospho-L-threonyl-[protein] + ADP + H(+)</text>
        <dbReference type="Rhea" id="RHEA:46608"/>
        <dbReference type="Rhea" id="RHEA-COMP:11060"/>
        <dbReference type="Rhea" id="RHEA-COMP:11605"/>
        <dbReference type="ChEBI" id="CHEBI:15378"/>
        <dbReference type="ChEBI" id="CHEBI:30013"/>
        <dbReference type="ChEBI" id="CHEBI:30616"/>
        <dbReference type="ChEBI" id="CHEBI:61977"/>
        <dbReference type="ChEBI" id="CHEBI:456216"/>
        <dbReference type="EC" id="2.7.11.1"/>
    </reaction>
</comment>
<dbReference type="Pfam" id="PF25497">
    <property type="entry name" value="COR-B"/>
    <property type="match status" value="1"/>
</dbReference>
<evidence type="ECO:0000256" key="8">
    <source>
        <dbReference type="ARBA" id="ARBA00022840"/>
    </source>
</evidence>
<feature type="region of interest" description="Disordered" evidence="12">
    <location>
        <begin position="591"/>
        <end position="617"/>
    </location>
</feature>
<evidence type="ECO:0000256" key="5">
    <source>
        <dbReference type="ARBA" id="ARBA00022737"/>
    </source>
</evidence>
<evidence type="ECO:0000256" key="12">
    <source>
        <dbReference type="SAM" id="MobiDB-lite"/>
    </source>
</evidence>
<proteinExistence type="predicted"/>
<keyword evidence="5" id="KW-0677">Repeat</keyword>
<dbReference type="PROSITE" id="PS51450">
    <property type="entry name" value="LRR"/>
    <property type="match status" value="1"/>
</dbReference>
<dbReference type="Gene3D" id="3.40.50.300">
    <property type="entry name" value="P-loop containing nucleotide triphosphate hydrolases"/>
    <property type="match status" value="1"/>
</dbReference>
<evidence type="ECO:0000256" key="2">
    <source>
        <dbReference type="ARBA" id="ARBA00022527"/>
    </source>
</evidence>
<keyword evidence="6" id="KW-0547">Nucleotide-binding</keyword>
<dbReference type="SUPFAM" id="SSF52058">
    <property type="entry name" value="L domain-like"/>
    <property type="match status" value="1"/>
</dbReference>
<evidence type="ECO:0000259" key="13">
    <source>
        <dbReference type="PROSITE" id="PS51424"/>
    </source>
</evidence>
<dbReference type="EMBL" id="SOCA01000002">
    <property type="protein sequence ID" value="TDU72826.1"/>
    <property type="molecule type" value="Genomic_DNA"/>
</dbReference>
<keyword evidence="4" id="KW-0808">Transferase</keyword>
<dbReference type="SMART" id="SM00369">
    <property type="entry name" value="LRR_TYP"/>
    <property type="match status" value="3"/>
</dbReference>
<dbReference type="SUPFAM" id="SSF52540">
    <property type="entry name" value="P-loop containing nucleoside triphosphate hydrolases"/>
    <property type="match status" value="1"/>
</dbReference>
<dbReference type="GO" id="GO:0005525">
    <property type="term" value="F:GTP binding"/>
    <property type="evidence" value="ECO:0007669"/>
    <property type="project" value="InterPro"/>
</dbReference>
<keyword evidence="9" id="KW-0342">GTP-binding</keyword>
<dbReference type="PANTHER" id="PTHR47679:SF2">
    <property type="entry name" value="C-TERMINAL OF ROC (COR) DOMAIN-CONTAINING PROTEIN"/>
    <property type="match status" value="1"/>
</dbReference>
<dbReference type="AlphaFoldDB" id="A0A4R7S5B1"/>
<dbReference type="OrthoDB" id="193386at2"/>
<dbReference type="Gene3D" id="3.30.310.200">
    <property type="match status" value="1"/>
</dbReference>
<evidence type="ECO:0000256" key="6">
    <source>
        <dbReference type="ARBA" id="ARBA00022741"/>
    </source>
</evidence>
<evidence type="ECO:0000313" key="15">
    <source>
        <dbReference type="Proteomes" id="UP000295662"/>
    </source>
</evidence>
<dbReference type="InterPro" id="IPR032675">
    <property type="entry name" value="LRR_dom_sf"/>
</dbReference>
<evidence type="ECO:0000256" key="10">
    <source>
        <dbReference type="ARBA" id="ARBA00047899"/>
    </source>
</evidence>
<dbReference type="InterPro" id="IPR020859">
    <property type="entry name" value="ROC"/>
</dbReference>
<evidence type="ECO:0000313" key="14">
    <source>
        <dbReference type="EMBL" id="TDU72826.1"/>
    </source>
</evidence>
<protein>
    <recommendedName>
        <fullName evidence="1">non-specific serine/threonine protein kinase</fullName>
        <ecNumber evidence="1">2.7.11.1</ecNumber>
    </recommendedName>
</protein>
<dbReference type="GO" id="GO:0005524">
    <property type="term" value="F:ATP binding"/>
    <property type="evidence" value="ECO:0007669"/>
    <property type="project" value="UniProtKB-KW"/>
</dbReference>
<dbReference type="PRINTS" id="PR00449">
    <property type="entry name" value="RASTRNSFRMNG"/>
</dbReference>
<name>A0A4R7S5B1_9BACT</name>
<dbReference type="InterPro" id="IPR003591">
    <property type="entry name" value="Leu-rich_rpt_typical-subtyp"/>
</dbReference>
<keyword evidence="2" id="KW-0723">Serine/threonine-protein kinase</keyword>
<accession>A0A4R7S5B1</accession>
<keyword evidence="15" id="KW-1185">Reference proteome</keyword>
<gene>
    <name evidence="14" type="ORF">EI77_01291</name>
</gene>
<dbReference type="InterPro" id="IPR036388">
    <property type="entry name" value="WH-like_DNA-bd_sf"/>
</dbReference>
<dbReference type="InterPro" id="IPR001611">
    <property type="entry name" value="Leu-rich_rpt"/>
</dbReference>
<dbReference type="Gene3D" id="1.10.10.10">
    <property type="entry name" value="Winged helix-like DNA-binding domain superfamily/Winged helix DNA-binding domain"/>
    <property type="match status" value="1"/>
</dbReference>
<dbReference type="PROSITE" id="PS51424">
    <property type="entry name" value="ROC"/>
    <property type="match status" value="1"/>
</dbReference>
<evidence type="ECO:0000256" key="9">
    <source>
        <dbReference type="ARBA" id="ARBA00023134"/>
    </source>
</evidence>
<dbReference type="GO" id="GO:0004674">
    <property type="term" value="F:protein serine/threonine kinase activity"/>
    <property type="evidence" value="ECO:0007669"/>
    <property type="project" value="UniProtKB-KW"/>
</dbReference>